<dbReference type="Pfam" id="PF04232">
    <property type="entry name" value="SpoVS"/>
    <property type="match status" value="1"/>
</dbReference>
<dbReference type="EMBL" id="DVMJ01000036">
    <property type="protein sequence ID" value="HIU13300.1"/>
    <property type="molecule type" value="Genomic_DNA"/>
</dbReference>
<dbReference type="InterPro" id="IPR036882">
    <property type="entry name" value="Alba-like_dom_sf"/>
</dbReference>
<dbReference type="GO" id="GO:0003676">
    <property type="term" value="F:nucleic acid binding"/>
    <property type="evidence" value="ECO:0007669"/>
    <property type="project" value="InterPro"/>
</dbReference>
<dbReference type="PANTHER" id="PTHR35331:SF1">
    <property type="entry name" value="STAGE V SPORULATION PROTEIN S"/>
    <property type="match status" value="1"/>
</dbReference>
<feature type="non-terminal residue" evidence="1">
    <location>
        <position position="67"/>
    </location>
</feature>
<evidence type="ECO:0000313" key="1">
    <source>
        <dbReference type="EMBL" id="HIU13300.1"/>
    </source>
</evidence>
<protein>
    <submittedName>
        <fullName evidence="1">Stage V sporulation protein S</fullName>
    </submittedName>
</protein>
<gene>
    <name evidence="1" type="ORF">IAD15_04450</name>
</gene>
<dbReference type="PANTHER" id="PTHR35331">
    <property type="entry name" value="STAGE V SPORULATION PROTEIN S"/>
    <property type="match status" value="1"/>
</dbReference>
<dbReference type="Gene3D" id="3.30.110.20">
    <property type="entry name" value="Alba-like domain"/>
    <property type="match status" value="1"/>
</dbReference>
<comment type="caution">
    <text evidence="1">The sequence shown here is derived from an EMBL/GenBank/DDBJ whole genome shotgun (WGS) entry which is preliminary data.</text>
</comment>
<reference evidence="1" key="2">
    <citation type="journal article" date="2021" name="PeerJ">
        <title>Extensive microbial diversity within the chicken gut microbiome revealed by metagenomics and culture.</title>
        <authorList>
            <person name="Gilroy R."/>
            <person name="Ravi A."/>
            <person name="Getino M."/>
            <person name="Pursley I."/>
            <person name="Horton D.L."/>
            <person name="Alikhan N.F."/>
            <person name="Baker D."/>
            <person name="Gharbi K."/>
            <person name="Hall N."/>
            <person name="Watson M."/>
            <person name="Adriaenssens E.M."/>
            <person name="Foster-Nyarko E."/>
            <person name="Jarju S."/>
            <person name="Secka A."/>
            <person name="Antonio M."/>
            <person name="Oren A."/>
            <person name="Chaudhuri R.R."/>
            <person name="La Ragione R."/>
            <person name="Hildebrand F."/>
            <person name="Pallen M.J."/>
        </authorList>
    </citation>
    <scope>NUCLEOTIDE SEQUENCE</scope>
    <source>
        <strain evidence="1">CHK195-11698</strain>
    </source>
</reference>
<dbReference type="AlphaFoldDB" id="A0A9D1L025"/>
<sequence>MDILRVSAKSNPNAVAGAIANMMREKHQVRMQVIGAASLNQAIKAIAIARGYVAPSGKSLYCVPSFL</sequence>
<organism evidence="1 2">
    <name type="scientific">Candidatus Fimiplasma intestinipullorum</name>
    <dbReference type="NCBI Taxonomy" id="2840825"/>
    <lineage>
        <taxon>Bacteria</taxon>
        <taxon>Bacillati</taxon>
        <taxon>Bacillota</taxon>
        <taxon>Clostridia</taxon>
        <taxon>Eubacteriales</taxon>
        <taxon>Candidatus Fimiplasma</taxon>
    </lineage>
</organism>
<reference evidence="1" key="1">
    <citation type="submission" date="2020-10" db="EMBL/GenBank/DDBJ databases">
        <authorList>
            <person name="Gilroy R."/>
        </authorList>
    </citation>
    <scope>NUCLEOTIDE SEQUENCE</scope>
    <source>
        <strain evidence="1">CHK195-11698</strain>
    </source>
</reference>
<dbReference type="InterPro" id="IPR007347">
    <property type="entry name" value="SpoVS"/>
</dbReference>
<proteinExistence type="predicted"/>
<accession>A0A9D1L025</accession>
<name>A0A9D1L025_9FIRM</name>
<evidence type="ECO:0000313" key="2">
    <source>
        <dbReference type="Proteomes" id="UP000824175"/>
    </source>
</evidence>
<dbReference type="Proteomes" id="UP000824175">
    <property type="component" value="Unassembled WGS sequence"/>
</dbReference>